<evidence type="ECO:0000313" key="1">
    <source>
        <dbReference type="EMBL" id="CEP24328.1"/>
    </source>
</evidence>
<dbReference type="AlphaFoldDB" id="A0A0H5C816"/>
<dbReference type="Proteomes" id="UP000038830">
    <property type="component" value="Unassembled WGS sequence"/>
</dbReference>
<dbReference type="EMBL" id="CDQK01000006">
    <property type="protein sequence ID" value="CEP24328.1"/>
    <property type="molecule type" value="Genomic_DNA"/>
</dbReference>
<protein>
    <submittedName>
        <fullName evidence="1">Uncharacterized protein</fullName>
    </submittedName>
</protein>
<gene>
    <name evidence="1" type="ORF">BN1211_5126</name>
</gene>
<evidence type="ECO:0000313" key="2">
    <source>
        <dbReference type="Proteomes" id="UP000038830"/>
    </source>
</evidence>
<name>A0A0H5C816_CYBJN</name>
<feature type="non-terminal residue" evidence="1">
    <location>
        <position position="141"/>
    </location>
</feature>
<accession>A0A0H5C816</accession>
<reference evidence="2" key="1">
    <citation type="journal article" date="2015" name="J. Biotechnol.">
        <title>The structure of the Cyberlindnera jadinii genome and its relation to Candida utilis analyzed by the occurrence of single nucleotide polymorphisms.</title>
        <authorList>
            <person name="Rupp O."/>
            <person name="Brinkrolf K."/>
            <person name="Buerth C."/>
            <person name="Kunigo M."/>
            <person name="Schneider J."/>
            <person name="Jaenicke S."/>
            <person name="Goesmann A."/>
            <person name="Puehler A."/>
            <person name="Jaeger K.-E."/>
            <person name="Ernst J.F."/>
        </authorList>
    </citation>
    <scope>NUCLEOTIDE SEQUENCE [LARGE SCALE GENOMIC DNA]</scope>
    <source>
        <strain evidence="2">ATCC 18201 / CBS 1600 / BCRC 20928 / JCM 3617 / NBRC 0987 / NRRL Y-1542</strain>
    </source>
</reference>
<sequence>MTNLKEEGFGFGMVLVGVFTGGVAPIDLMPSCVEAEKIKGRQAPRLHLRECQRKGRKGLENREGDGEEDVCLVSYGYGCVNTVWELVSVAVSFYGVFRSISSYATSGVGHQVTLVIKPTRRWFEATAHRTYLSEPSTGTRM</sequence>
<organism evidence="1 2">
    <name type="scientific">Cyberlindnera jadinii (strain ATCC 18201 / CBS 1600 / BCRC 20928 / JCM 3617 / NBRC 0987 / NRRL Y-1542)</name>
    <name type="common">Torula yeast</name>
    <name type="synonym">Candida utilis</name>
    <dbReference type="NCBI Taxonomy" id="983966"/>
    <lineage>
        <taxon>Eukaryota</taxon>
        <taxon>Fungi</taxon>
        <taxon>Dikarya</taxon>
        <taxon>Ascomycota</taxon>
        <taxon>Saccharomycotina</taxon>
        <taxon>Saccharomycetes</taxon>
        <taxon>Phaffomycetales</taxon>
        <taxon>Phaffomycetaceae</taxon>
        <taxon>Cyberlindnera</taxon>
    </lineage>
</organism>
<proteinExistence type="predicted"/>